<dbReference type="NCBIfam" id="TIGR00326">
    <property type="entry name" value="eubact_ribD"/>
    <property type="match status" value="1"/>
</dbReference>
<dbReference type="InterPro" id="IPR002734">
    <property type="entry name" value="RibDG_C"/>
</dbReference>
<evidence type="ECO:0000256" key="7">
    <source>
        <dbReference type="ARBA" id="ARBA00023002"/>
    </source>
</evidence>
<evidence type="ECO:0000313" key="10">
    <source>
        <dbReference type="EMBL" id="CAB4883616.1"/>
    </source>
</evidence>
<feature type="domain" description="CMP/dCMP-type deaminase" evidence="9">
    <location>
        <begin position="6"/>
        <end position="129"/>
    </location>
</feature>
<dbReference type="PANTHER" id="PTHR38011">
    <property type="entry name" value="DIHYDROFOLATE REDUCTASE FAMILY PROTEIN (AFU_ORTHOLOGUE AFUA_8G06820)"/>
    <property type="match status" value="1"/>
</dbReference>
<keyword evidence="6" id="KW-0521">NADP</keyword>
<dbReference type="InterPro" id="IPR004794">
    <property type="entry name" value="Eubact_RibD"/>
</dbReference>
<dbReference type="Gene3D" id="3.40.140.10">
    <property type="entry name" value="Cytidine Deaminase, domain 2"/>
    <property type="match status" value="1"/>
</dbReference>
<dbReference type="InterPro" id="IPR024072">
    <property type="entry name" value="DHFR-like_dom_sf"/>
</dbReference>
<dbReference type="PANTHER" id="PTHR38011:SF7">
    <property type="entry name" value="2,5-DIAMINO-6-RIBOSYLAMINO-4(3H)-PYRIMIDINONE 5'-PHOSPHATE REDUCTASE"/>
    <property type="match status" value="1"/>
</dbReference>
<gene>
    <name evidence="10" type="ORF">UFOPK3427_01790</name>
</gene>
<dbReference type="Gene3D" id="3.40.430.10">
    <property type="entry name" value="Dihydrofolate Reductase, subunit A"/>
    <property type="match status" value="2"/>
</dbReference>
<dbReference type="GO" id="GO:0008270">
    <property type="term" value="F:zinc ion binding"/>
    <property type="evidence" value="ECO:0007669"/>
    <property type="project" value="InterPro"/>
</dbReference>
<dbReference type="Pfam" id="PF01872">
    <property type="entry name" value="RibD_C"/>
    <property type="match status" value="1"/>
</dbReference>
<dbReference type="SUPFAM" id="SSF53927">
    <property type="entry name" value="Cytidine deaminase-like"/>
    <property type="match status" value="1"/>
</dbReference>
<evidence type="ECO:0000256" key="1">
    <source>
        <dbReference type="ARBA" id="ARBA00004882"/>
    </source>
</evidence>
<dbReference type="PROSITE" id="PS51747">
    <property type="entry name" value="CYT_DCMP_DEAMINASES_2"/>
    <property type="match status" value="1"/>
</dbReference>
<proteinExistence type="predicted"/>
<dbReference type="GO" id="GO:0008835">
    <property type="term" value="F:diaminohydroxyphosphoribosylaminopyrimidine deaminase activity"/>
    <property type="evidence" value="ECO:0007669"/>
    <property type="project" value="InterPro"/>
</dbReference>
<evidence type="ECO:0000256" key="2">
    <source>
        <dbReference type="ARBA" id="ARBA00004910"/>
    </source>
</evidence>
<dbReference type="PROSITE" id="PS00903">
    <property type="entry name" value="CYT_DCMP_DEAMINASES_1"/>
    <property type="match status" value="1"/>
</dbReference>
<dbReference type="InterPro" id="IPR050765">
    <property type="entry name" value="Riboflavin_Biosynth_HTPR"/>
</dbReference>
<evidence type="ECO:0000256" key="6">
    <source>
        <dbReference type="ARBA" id="ARBA00022857"/>
    </source>
</evidence>
<dbReference type="GO" id="GO:0009231">
    <property type="term" value="P:riboflavin biosynthetic process"/>
    <property type="evidence" value="ECO:0007669"/>
    <property type="project" value="UniProtKB-UniPathway"/>
</dbReference>
<evidence type="ECO:0000256" key="3">
    <source>
        <dbReference type="ARBA" id="ARBA00022619"/>
    </source>
</evidence>
<evidence type="ECO:0000256" key="4">
    <source>
        <dbReference type="ARBA" id="ARBA00022723"/>
    </source>
</evidence>
<dbReference type="Pfam" id="PF00383">
    <property type="entry name" value="dCMP_cyt_deam_1"/>
    <property type="match status" value="1"/>
</dbReference>
<organism evidence="10">
    <name type="scientific">freshwater metagenome</name>
    <dbReference type="NCBI Taxonomy" id="449393"/>
    <lineage>
        <taxon>unclassified sequences</taxon>
        <taxon>metagenomes</taxon>
        <taxon>ecological metagenomes</taxon>
    </lineage>
</organism>
<comment type="pathway">
    <text evidence="1">Cofactor biosynthesis; riboflavin biosynthesis; 5-amino-6-(D-ribitylamino)uracil from GTP: step 2/4.</text>
</comment>
<comment type="pathway">
    <text evidence="2">Cofactor biosynthesis; riboflavin biosynthesis; 5-amino-6-(D-ribitylamino)uracil from GTP: step 3/4.</text>
</comment>
<dbReference type="GO" id="GO:0008703">
    <property type="term" value="F:5-amino-6-(5-phosphoribosylamino)uracil reductase activity"/>
    <property type="evidence" value="ECO:0007669"/>
    <property type="project" value="InterPro"/>
</dbReference>
<dbReference type="PIRSF" id="PIRSF006769">
    <property type="entry name" value="RibD"/>
    <property type="match status" value="1"/>
</dbReference>
<evidence type="ECO:0000256" key="8">
    <source>
        <dbReference type="ARBA" id="ARBA00023268"/>
    </source>
</evidence>
<dbReference type="InterPro" id="IPR002125">
    <property type="entry name" value="CMP_dCMP_dom"/>
</dbReference>
<keyword evidence="3" id="KW-0686">Riboflavin biosynthesis</keyword>
<evidence type="ECO:0000259" key="9">
    <source>
        <dbReference type="PROSITE" id="PS51747"/>
    </source>
</evidence>
<dbReference type="AlphaFoldDB" id="A0A6J7EKK3"/>
<name>A0A6J7EKK3_9ZZZZ</name>
<protein>
    <submittedName>
        <fullName evidence="10">Unannotated protein</fullName>
    </submittedName>
</protein>
<dbReference type="InterPro" id="IPR016193">
    <property type="entry name" value="Cytidine_deaminase-like"/>
</dbReference>
<dbReference type="CDD" id="cd01284">
    <property type="entry name" value="Riboflavin_deaminase-reductase"/>
    <property type="match status" value="1"/>
</dbReference>
<accession>A0A6J7EKK3</accession>
<keyword evidence="7" id="KW-0560">Oxidoreductase</keyword>
<keyword evidence="4" id="KW-0479">Metal-binding</keyword>
<keyword evidence="5" id="KW-0862">Zinc</keyword>
<keyword evidence="8" id="KW-0511">Multifunctional enzyme</keyword>
<dbReference type="EMBL" id="CAFBLT010000003">
    <property type="protein sequence ID" value="CAB4883616.1"/>
    <property type="molecule type" value="Genomic_DNA"/>
</dbReference>
<dbReference type="SUPFAM" id="SSF53597">
    <property type="entry name" value="Dihydrofolate reductase-like"/>
    <property type="match status" value="1"/>
</dbReference>
<reference evidence="10" key="1">
    <citation type="submission" date="2020-05" db="EMBL/GenBank/DDBJ databases">
        <authorList>
            <person name="Chiriac C."/>
            <person name="Salcher M."/>
            <person name="Ghai R."/>
            <person name="Kavagutti S V."/>
        </authorList>
    </citation>
    <scope>NUCLEOTIDE SEQUENCE</scope>
</reference>
<dbReference type="InterPro" id="IPR016192">
    <property type="entry name" value="APOBEC/CMP_deaminase_Zn-bd"/>
</dbReference>
<evidence type="ECO:0000256" key="5">
    <source>
        <dbReference type="ARBA" id="ARBA00022833"/>
    </source>
</evidence>
<dbReference type="UniPathway" id="UPA00275">
    <property type="reaction ID" value="UER00401"/>
</dbReference>
<sequence>MSAPAPAEFELMDRAISIAATIRQITAPNPWVGAVLVSGDTTQRFEGATESPGRRHAEIVALDAAGENAKGGTLVVTLEPCAHTGRTPPCVDRIIEAGIATVIIGVLDPDPNVNGKGVASLRAAGINVIVGIQEQEVRTQLGGYFHHRLTGRPRVTLKLAATLDGRTAAPDGSSKWITSEEARRDVAILRAESDAIVVGAGTVRQDDPELTARTDPPPFRQPLRVVLGQIPSGARILPAESMTGDLTTILDDLGGRGILDVLIEGGASVAHAFVEEGLVDRFVVYLAPAVMGGDDGAPMLKGSGIPTLESLWRGHFVSVTQIGEDLRLEVEA</sequence>